<name>A0A3M7SLZ2_BRAPC</name>
<keyword evidence="2" id="KW-1185">Reference proteome</keyword>
<accession>A0A3M7SLZ2</accession>
<dbReference type="EMBL" id="REGN01001128">
    <property type="protein sequence ID" value="RNA36769.1"/>
    <property type="molecule type" value="Genomic_DNA"/>
</dbReference>
<gene>
    <name evidence="1" type="ORF">BpHYR1_030415</name>
</gene>
<reference evidence="1 2" key="1">
    <citation type="journal article" date="2018" name="Sci. Rep.">
        <title>Genomic signatures of local adaptation to the degree of environmental predictability in rotifers.</title>
        <authorList>
            <person name="Franch-Gras L."/>
            <person name="Hahn C."/>
            <person name="Garcia-Roger E.M."/>
            <person name="Carmona M.J."/>
            <person name="Serra M."/>
            <person name="Gomez A."/>
        </authorList>
    </citation>
    <scope>NUCLEOTIDE SEQUENCE [LARGE SCALE GENOMIC DNA]</scope>
    <source>
        <strain evidence="1">HYR1</strain>
    </source>
</reference>
<evidence type="ECO:0000313" key="1">
    <source>
        <dbReference type="EMBL" id="RNA36769.1"/>
    </source>
</evidence>
<dbReference type="Proteomes" id="UP000276133">
    <property type="component" value="Unassembled WGS sequence"/>
</dbReference>
<proteinExistence type="predicted"/>
<protein>
    <submittedName>
        <fullName evidence="1">Uncharacterized protein</fullName>
    </submittedName>
</protein>
<comment type="caution">
    <text evidence="1">The sequence shown here is derived from an EMBL/GenBank/DDBJ whole genome shotgun (WGS) entry which is preliminary data.</text>
</comment>
<organism evidence="1 2">
    <name type="scientific">Brachionus plicatilis</name>
    <name type="common">Marine rotifer</name>
    <name type="synonym">Brachionus muelleri</name>
    <dbReference type="NCBI Taxonomy" id="10195"/>
    <lineage>
        <taxon>Eukaryota</taxon>
        <taxon>Metazoa</taxon>
        <taxon>Spiralia</taxon>
        <taxon>Gnathifera</taxon>
        <taxon>Rotifera</taxon>
        <taxon>Eurotatoria</taxon>
        <taxon>Monogononta</taxon>
        <taxon>Pseudotrocha</taxon>
        <taxon>Ploima</taxon>
        <taxon>Brachionidae</taxon>
        <taxon>Brachionus</taxon>
    </lineage>
</organism>
<sequence>MFLTININIIGVETYLTYFLLKNRKKNWIKNLKLGGVGKDLKKEVIWVLWIVERVGTELNEEKPSEDISLNSDDFSKASLGTLNLSHYIRTLRTVQRRAIKLMPRIRTGAIKTVSLY</sequence>
<evidence type="ECO:0000313" key="2">
    <source>
        <dbReference type="Proteomes" id="UP000276133"/>
    </source>
</evidence>
<dbReference type="AlphaFoldDB" id="A0A3M7SLZ2"/>